<evidence type="ECO:0000313" key="2">
    <source>
        <dbReference type="Proteomes" id="UP000634476"/>
    </source>
</evidence>
<evidence type="ECO:0000313" key="1">
    <source>
        <dbReference type="EMBL" id="GII01390.1"/>
    </source>
</evidence>
<accession>A0A8J3WTM5</accession>
<sequence length="62" mass="6670">MEFDPIRELTEAGIDLSPGGEEQLEVLAGLSEEETALLISIQLQMMDAAPEVEAHTIGGLLF</sequence>
<protein>
    <submittedName>
        <fullName evidence="1">Uncharacterized protein</fullName>
    </submittedName>
</protein>
<dbReference type="RefSeq" id="WP_203875776.1">
    <property type="nucleotide sequence ID" value="NZ_BOOK01000024.1"/>
</dbReference>
<dbReference type="Proteomes" id="UP000634476">
    <property type="component" value="Unassembled WGS sequence"/>
</dbReference>
<dbReference type="EMBL" id="BOOK01000024">
    <property type="protein sequence ID" value="GII01390.1"/>
    <property type="molecule type" value="Genomic_DNA"/>
</dbReference>
<gene>
    <name evidence="1" type="ORF">Pta02_33980</name>
</gene>
<keyword evidence="2" id="KW-1185">Reference proteome</keyword>
<proteinExistence type="predicted"/>
<name>A0A8J3WTM5_9ACTN</name>
<reference evidence="1" key="1">
    <citation type="submission" date="2021-01" db="EMBL/GenBank/DDBJ databases">
        <title>Whole genome shotgun sequence of Planobispora takensis NBRC 109077.</title>
        <authorList>
            <person name="Komaki H."/>
            <person name="Tamura T."/>
        </authorList>
    </citation>
    <scope>NUCLEOTIDE SEQUENCE</scope>
    <source>
        <strain evidence="1">NBRC 109077</strain>
    </source>
</reference>
<dbReference type="InterPro" id="IPR054632">
    <property type="entry name" value="Aroma_sacti_dom"/>
</dbReference>
<dbReference type="NCBIfam" id="NF045560">
    <property type="entry name" value="aroma_sacti_dom"/>
    <property type="match status" value="1"/>
</dbReference>
<dbReference type="AlphaFoldDB" id="A0A8J3WTM5"/>
<comment type="caution">
    <text evidence="1">The sequence shown here is derived from an EMBL/GenBank/DDBJ whole genome shotgun (WGS) entry which is preliminary data.</text>
</comment>
<organism evidence="1 2">
    <name type="scientific">Planobispora takensis</name>
    <dbReference type="NCBI Taxonomy" id="1367882"/>
    <lineage>
        <taxon>Bacteria</taxon>
        <taxon>Bacillati</taxon>
        <taxon>Actinomycetota</taxon>
        <taxon>Actinomycetes</taxon>
        <taxon>Streptosporangiales</taxon>
        <taxon>Streptosporangiaceae</taxon>
        <taxon>Planobispora</taxon>
    </lineage>
</organism>